<dbReference type="GeneID" id="54548360"/>
<dbReference type="RefSeq" id="XP_033657944.1">
    <property type="nucleotide sequence ID" value="XM_033795185.1"/>
</dbReference>
<dbReference type="InterPro" id="IPR056186">
    <property type="entry name" value="PDZ_CPAF-rel"/>
</dbReference>
<reference evidence="4" key="1">
    <citation type="journal article" date="2020" name="Stud. Mycol.">
        <title>101 Dothideomycetes genomes: a test case for predicting lifestyles and emergence of pathogens.</title>
        <authorList>
            <person name="Haridas S."/>
            <person name="Albert R."/>
            <person name="Binder M."/>
            <person name="Bloem J."/>
            <person name="Labutti K."/>
            <person name="Salamov A."/>
            <person name="Andreopoulos B."/>
            <person name="Baker S."/>
            <person name="Barry K."/>
            <person name="Bills G."/>
            <person name="Bluhm B."/>
            <person name="Cannon C."/>
            <person name="Castanera R."/>
            <person name="Culley D."/>
            <person name="Daum C."/>
            <person name="Ezra D."/>
            <person name="Gonzalez J."/>
            <person name="Henrissat B."/>
            <person name="Kuo A."/>
            <person name="Liang C."/>
            <person name="Lipzen A."/>
            <person name="Lutzoni F."/>
            <person name="Magnuson J."/>
            <person name="Mondo S."/>
            <person name="Nolan M."/>
            <person name="Ohm R."/>
            <person name="Pangilinan J."/>
            <person name="Park H.-J."/>
            <person name="Ramirez L."/>
            <person name="Alfaro M."/>
            <person name="Sun H."/>
            <person name="Tritt A."/>
            <person name="Yoshinaga Y."/>
            <person name="Zwiers L.-H."/>
            <person name="Turgeon B."/>
            <person name="Goodwin S."/>
            <person name="Spatafora J."/>
            <person name="Crous P."/>
            <person name="Grigoriev I."/>
        </authorList>
    </citation>
    <scope>NUCLEOTIDE SEQUENCE</scope>
    <source>
        <strain evidence="4">CBS 379.55</strain>
    </source>
</reference>
<evidence type="ECO:0000256" key="2">
    <source>
        <dbReference type="SAM" id="SignalP"/>
    </source>
</evidence>
<evidence type="ECO:0000313" key="4">
    <source>
        <dbReference type="EMBL" id="KAF2280406.1"/>
    </source>
</evidence>
<feature type="chain" id="PRO_5025599952" evidence="2">
    <location>
        <begin position="19"/>
        <end position="759"/>
    </location>
</feature>
<dbReference type="AlphaFoldDB" id="A0A6A6JXE3"/>
<protein>
    <submittedName>
        <fullName evidence="4">Peptidase S41 family protein-like protein</fullName>
    </submittedName>
</protein>
<dbReference type="PANTHER" id="PTHR37049:SF4">
    <property type="entry name" value="RHODANESE DOMAIN-CONTAINING PROTEIN"/>
    <property type="match status" value="1"/>
</dbReference>
<sequence length="759" mass="83605">MLALAGLAMLATPTPVAPVQPLTRPHAFPHSLLRRQNNTIDHPCARVARIYNESTPNFYGQTQVPAGLAYACITSVPLNVASAKKLLRRLPAYLNWQSTLTALANPPEEYVQKVQPPVDLIAGLGTIDANLDAGKYSNEYEFGWDLYKLFISAHDGHLNYVPDSVGAVFNWGRPVPLVSVSEDGKKLPSVFAYPDVLGSQFKNISYTPSPVVEIDGQDVFTWLENESQFAALQDRDALYNSMFYELAQVGLSTSGIGTGMFTGGGRARWKYPGHTTTLKFANGTSFTMQNYARVMANFRYIKTGEDVAKKVFYYGPALAGADEEQEEEDLPPQGPSAAVGPGYPTPVVPGPANLINGFFIDAPGYEDVAVLHVPNFVGDTSIEIAFQRVTQQFIPQALAAGKTKLIIDLQANGGGTILQGYDMFKQLFPALDPFALNRFRAIEPVDLIGQSYSAWTSQYPRSELVSGYVRQYQATYFDYRSDMTADGRPFSSWDEKFGPVDAYGDKYTSYHRWNLSDVHITWNSGGIYITGYGPLANVSRVAPFKPENIVLLTDGYCASTCSIFSELMTKIAGVKTIAFGGRSNSDRIQAVGGVKGTNNFQFSYIQNLAQTAMYLAQGDLKKQLNNSVLRDYYDDIVFYRAASTPGVNVRDGIRANDSSGVALQFVYEEADCRLYYTPEMTVDVTAIWKAAADAQWRDRGKCVGGSGYGKRAAREKTMRLSRRRTTVSQAAALAQLEAFERTFKLETDCRLSADGFMQP</sequence>
<dbReference type="Gene3D" id="3.90.226.10">
    <property type="entry name" value="2-enoyl-CoA Hydratase, Chain A, domain 1"/>
    <property type="match status" value="1"/>
</dbReference>
<keyword evidence="2" id="KW-0732">Signal</keyword>
<dbReference type="OrthoDB" id="27214at2759"/>
<feature type="region of interest" description="Disordered" evidence="1">
    <location>
        <begin position="322"/>
        <end position="343"/>
    </location>
</feature>
<name>A0A6A6JXE3_WESOR</name>
<dbReference type="InterPro" id="IPR029045">
    <property type="entry name" value="ClpP/crotonase-like_dom_sf"/>
</dbReference>
<organism evidence="4 5">
    <name type="scientific">Westerdykella ornata</name>
    <dbReference type="NCBI Taxonomy" id="318751"/>
    <lineage>
        <taxon>Eukaryota</taxon>
        <taxon>Fungi</taxon>
        <taxon>Dikarya</taxon>
        <taxon>Ascomycota</taxon>
        <taxon>Pezizomycotina</taxon>
        <taxon>Dothideomycetes</taxon>
        <taxon>Pleosporomycetidae</taxon>
        <taxon>Pleosporales</taxon>
        <taxon>Sporormiaceae</taxon>
        <taxon>Westerdykella</taxon>
    </lineage>
</organism>
<accession>A0A6A6JXE3</accession>
<feature type="domain" description="CPAF-like PDZ" evidence="3">
    <location>
        <begin position="171"/>
        <end position="298"/>
    </location>
</feature>
<evidence type="ECO:0000313" key="5">
    <source>
        <dbReference type="Proteomes" id="UP000800097"/>
    </source>
</evidence>
<gene>
    <name evidence="4" type="ORF">EI97DRAFT_369357</name>
</gene>
<dbReference type="EMBL" id="ML986485">
    <property type="protein sequence ID" value="KAF2280406.1"/>
    <property type="molecule type" value="Genomic_DNA"/>
</dbReference>
<evidence type="ECO:0000259" key="3">
    <source>
        <dbReference type="Pfam" id="PF23658"/>
    </source>
</evidence>
<evidence type="ECO:0000256" key="1">
    <source>
        <dbReference type="SAM" id="MobiDB-lite"/>
    </source>
</evidence>
<dbReference type="SUPFAM" id="SSF52096">
    <property type="entry name" value="ClpP/crotonase"/>
    <property type="match status" value="1"/>
</dbReference>
<dbReference type="Proteomes" id="UP000800097">
    <property type="component" value="Unassembled WGS sequence"/>
</dbReference>
<dbReference type="InterPro" id="IPR052766">
    <property type="entry name" value="S41A_metabolite_peptidase"/>
</dbReference>
<dbReference type="Pfam" id="PF23658">
    <property type="entry name" value="PDZ_CPAF_rel"/>
    <property type="match status" value="1"/>
</dbReference>
<proteinExistence type="predicted"/>
<keyword evidence="5" id="KW-1185">Reference proteome</keyword>
<feature type="signal peptide" evidence="2">
    <location>
        <begin position="1"/>
        <end position="18"/>
    </location>
</feature>
<dbReference type="PANTHER" id="PTHR37049">
    <property type="entry name" value="PEPTIDASE S41 FAMILY PROTEIN"/>
    <property type="match status" value="1"/>
</dbReference>